<dbReference type="Pfam" id="PF00400">
    <property type="entry name" value="WD40"/>
    <property type="match status" value="3"/>
</dbReference>
<dbReference type="PROSITE" id="PS50082">
    <property type="entry name" value="WD_REPEATS_2"/>
    <property type="match status" value="1"/>
</dbReference>
<evidence type="ECO:0000256" key="1">
    <source>
        <dbReference type="ARBA" id="ARBA00004496"/>
    </source>
</evidence>
<feature type="compositionally biased region" description="Low complexity" evidence="7">
    <location>
        <begin position="79"/>
        <end position="99"/>
    </location>
</feature>
<dbReference type="InterPro" id="IPR050687">
    <property type="entry name" value="Dynein_IC"/>
</dbReference>
<dbReference type="InParanoid" id="A0A317XKX0"/>
<feature type="compositionally biased region" description="Low complexity" evidence="7">
    <location>
        <begin position="136"/>
        <end position="157"/>
    </location>
</feature>
<organism evidence="8 9">
    <name type="scientific">Testicularia cyperi</name>
    <dbReference type="NCBI Taxonomy" id="1882483"/>
    <lineage>
        <taxon>Eukaryota</taxon>
        <taxon>Fungi</taxon>
        <taxon>Dikarya</taxon>
        <taxon>Basidiomycota</taxon>
        <taxon>Ustilaginomycotina</taxon>
        <taxon>Ustilaginomycetes</taxon>
        <taxon>Ustilaginales</taxon>
        <taxon>Anthracoideaceae</taxon>
        <taxon>Testicularia</taxon>
    </lineage>
</organism>
<feature type="region of interest" description="Disordered" evidence="7">
    <location>
        <begin position="596"/>
        <end position="627"/>
    </location>
</feature>
<keyword evidence="9" id="KW-1185">Reference proteome</keyword>
<dbReference type="InterPro" id="IPR015943">
    <property type="entry name" value="WD40/YVTN_repeat-like_dom_sf"/>
</dbReference>
<evidence type="ECO:0000256" key="4">
    <source>
        <dbReference type="ARBA" id="ARBA00022737"/>
    </source>
</evidence>
<dbReference type="GO" id="GO:0045503">
    <property type="term" value="F:dynein light chain binding"/>
    <property type="evidence" value="ECO:0007669"/>
    <property type="project" value="TreeGrafter"/>
</dbReference>
<evidence type="ECO:0000256" key="5">
    <source>
        <dbReference type="PROSITE-ProRule" id="PRU00221"/>
    </source>
</evidence>
<proteinExistence type="predicted"/>
<evidence type="ECO:0000256" key="3">
    <source>
        <dbReference type="ARBA" id="ARBA00022574"/>
    </source>
</evidence>
<name>A0A317XKX0_9BASI</name>
<evidence type="ECO:0000256" key="7">
    <source>
        <dbReference type="SAM" id="MobiDB-lite"/>
    </source>
</evidence>
<keyword evidence="2" id="KW-0963">Cytoplasm</keyword>
<feature type="compositionally biased region" description="Gly residues" evidence="7">
    <location>
        <begin position="690"/>
        <end position="701"/>
    </location>
</feature>
<feature type="compositionally biased region" description="Low complexity" evidence="7">
    <location>
        <begin position="606"/>
        <end position="627"/>
    </location>
</feature>
<dbReference type="GO" id="GO:0010970">
    <property type="term" value="P:transport along microtubule"/>
    <property type="evidence" value="ECO:0007669"/>
    <property type="project" value="TreeGrafter"/>
</dbReference>
<feature type="region of interest" description="Disordered" evidence="7">
    <location>
        <begin position="23"/>
        <end position="158"/>
    </location>
</feature>
<dbReference type="GO" id="GO:0005868">
    <property type="term" value="C:cytoplasmic dynein complex"/>
    <property type="evidence" value="ECO:0007669"/>
    <property type="project" value="TreeGrafter"/>
</dbReference>
<dbReference type="AlphaFoldDB" id="A0A317XKX0"/>
<dbReference type="FunCoup" id="A0A317XKX0">
    <property type="interactions" value="85"/>
</dbReference>
<feature type="coiled-coil region" evidence="6">
    <location>
        <begin position="258"/>
        <end position="285"/>
    </location>
</feature>
<sequence length="823" mass="87456">MSSSSSSSTADAKRKAEIEAKKAKLLEIRRQREQRAQRLQASTSSTSQSAGAGSSTPGATSGTSTSKKDLDDLVNALISGSGTTGTSATRSSRASIIGSPATGDFSPRKSLISRASGFDPPSSEFGESEIDSTPLTPGAATATTAVGGATGTGTDAASTRDYPVQFVDAEIQATEPLPLKERERVYYTKEVQTTESGTLNDDEYDDEDEDDYDGVNGPQARTANGRTRRDGGGVGAEARLKETEQSIRARILAEHAQELAARQEEDRLEREIQEQLRELTDAERIAVYSAQDFGDFVEQSSKIVERALADSYDYMRDYRILDSDGLESSNSGSQIRLHRTFASSDKLFENRSITAIDWSTKYPELVVAAYNRNSNDQDSPDGLVAVWNLHLRDRPEFVFHAQTDVLSVCFSPFHPNLVIGGTYSGQILIWDTRARSLPVLKTPLSAAGHTHPVYGLKLVGSANAHNLVSASTDGSICWWMMDMLARPSESLELLNPLHPKTDEVAITALGVPDQETTSFLVATEEGNVYSANRYDRAGLKAGFNANEVYRGHLAPVTGIDFHPLSAATNHTDFSDLFLTSSMDWTVKLWRLKSSSSSASTTHPVRSAGTTTHSSSTSNTGSGSGANSLQSSILTFEESNDYVYDVKWSPTHPAVFGQVDATGRIDIFNLNADTERPVSSGFPSLSASSLGGPGAGAGGSGPAGSSTSTVDPSPSLPPLASSSPAKALNKLSFAKSGKFAATAGTDGRLYIYELPDSLVHPTDDDVATFQITVAHLLARANADAAALGSNPATNPSSNATYKFAAASASTSAGFPASRAAGQRW</sequence>
<dbReference type="GO" id="GO:0005737">
    <property type="term" value="C:cytoplasm"/>
    <property type="evidence" value="ECO:0007669"/>
    <property type="project" value="UniProtKB-SubCell"/>
</dbReference>
<keyword evidence="6" id="KW-0175">Coiled coil</keyword>
<reference evidence="8 9" key="1">
    <citation type="journal article" date="2018" name="Mol. Biol. Evol.">
        <title>Broad Genomic Sampling Reveals a Smut Pathogenic Ancestry of the Fungal Clade Ustilaginomycotina.</title>
        <authorList>
            <person name="Kijpornyongpan T."/>
            <person name="Mondo S.J."/>
            <person name="Barry K."/>
            <person name="Sandor L."/>
            <person name="Lee J."/>
            <person name="Lipzen A."/>
            <person name="Pangilinan J."/>
            <person name="LaButti K."/>
            <person name="Hainaut M."/>
            <person name="Henrissat B."/>
            <person name="Grigoriev I.V."/>
            <person name="Spatafora J.W."/>
            <person name="Aime M.C."/>
        </authorList>
    </citation>
    <scope>NUCLEOTIDE SEQUENCE [LARGE SCALE GENOMIC DNA]</scope>
    <source>
        <strain evidence="8 9">MCA 3645</strain>
    </source>
</reference>
<feature type="region of interest" description="Disordered" evidence="7">
    <location>
        <begin position="676"/>
        <end position="721"/>
    </location>
</feature>
<dbReference type="InterPro" id="IPR036322">
    <property type="entry name" value="WD40_repeat_dom_sf"/>
</dbReference>
<dbReference type="Proteomes" id="UP000246740">
    <property type="component" value="Unassembled WGS sequence"/>
</dbReference>
<feature type="region of interest" description="Disordered" evidence="7">
    <location>
        <begin position="188"/>
        <end position="235"/>
    </location>
</feature>
<feature type="compositionally biased region" description="Acidic residues" evidence="7">
    <location>
        <begin position="200"/>
        <end position="213"/>
    </location>
</feature>
<keyword evidence="3 5" id="KW-0853">WD repeat</keyword>
<evidence type="ECO:0000313" key="8">
    <source>
        <dbReference type="EMBL" id="PWY98078.1"/>
    </source>
</evidence>
<dbReference type="OrthoDB" id="366230at2759"/>
<feature type="repeat" description="WD" evidence="5">
    <location>
        <begin position="549"/>
        <end position="599"/>
    </location>
</feature>
<feature type="compositionally biased region" description="Basic and acidic residues" evidence="7">
    <location>
        <begin position="23"/>
        <end position="36"/>
    </location>
</feature>
<dbReference type="SMART" id="SM00320">
    <property type="entry name" value="WD40"/>
    <property type="match status" value="6"/>
</dbReference>
<dbReference type="SUPFAM" id="SSF50978">
    <property type="entry name" value="WD40 repeat-like"/>
    <property type="match status" value="1"/>
</dbReference>
<dbReference type="Gene3D" id="2.130.10.10">
    <property type="entry name" value="YVTN repeat-like/Quinoprotein amine dehydrogenase"/>
    <property type="match status" value="2"/>
</dbReference>
<feature type="compositionally biased region" description="Polar residues" evidence="7">
    <location>
        <begin position="190"/>
        <end position="199"/>
    </location>
</feature>
<protein>
    <submittedName>
        <fullName evidence="8">WD40 repeat-like protein</fullName>
    </submittedName>
</protein>
<feature type="compositionally biased region" description="Low complexity" evidence="7">
    <location>
        <begin position="678"/>
        <end position="689"/>
    </location>
</feature>
<comment type="subcellular location">
    <subcellularLocation>
        <location evidence="1">Cytoplasm</location>
    </subcellularLocation>
</comment>
<dbReference type="STRING" id="1882483.A0A317XKX0"/>
<dbReference type="GO" id="GO:0045504">
    <property type="term" value="F:dynein heavy chain binding"/>
    <property type="evidence" value="ECO:0007669"/>
    <property type="project" value="TreeGrafter"/>
</dbReference>
<accession>A0A317XKX0</accession>
<dbReference type="InterPro" id="IPR001680">
    <property type="entry name" value="WD40_rpt"/>
</dbReference>
<dbReference type="PANTHER" id="PTHR12442">
    <property type="entry name" value="DYNEIN INTERMEDIATE CHAIN"/>
    <property type="match status" value="1"/>
</dbReference>
<evidence type="ECO:0000256" key="2">
    <source>
        <dbReference type="ARBA" id="ARBA00022490"/>
    </source>
</evidence>
<gene>
    <name evidence="8" type="ORF">BCV70DRAFT_202251</name>
</gene>
<keyword evidence="4" id="KW-0677">Repeat</keyword>
<evidence type="ECO:0000313" key="9">
    <source>
        <dbReference type="Proteomes" id="UP000246740"/>
    </source>
</evidence>
<dbReference type="EMBL" id="KZ819200">
    <property type="protein sequence ID" value="PWY98078.1"/>
    <property type="molecule type" value="Genomic_DNA"/>
</dbReference>
<dbReference type="PANTHER" id="PTHR12442:SF22">
    <property type="entry name" value="CYTOPLASMIC DYNEIN 1 INTERMEDIATE CHAIN-RELATED"/>
    <property type="match status" value="1"/>
</dbReference>
<feature type="compositionally biased region" description="Low complexity" evidence="7">
    <location>
        <begin position="37"/>
        <end position="65"/>
    </location>
</feature>
<evidence type="ECO:0000256" key="6">
    <source>
        <dbReference type="SAM" id="Coils"/>
    </source>
</evidence>